<keyword evidence="3" id="KW-1185">Reference proteome</keyword>
<reference evidence="2" key="1">
    <citation type="submission" date="2018-11" db="EMBL/GenBank/DDBJ databases">
        <authorList>
            <consortium name="Pathogen Informatics"/>
        </authorList>
    </citation>
    <scope>NUCLEOTIDE SEQUENCE</scope>
</reference>
<organism evidence="2 3">
    <name type="scientific">Protopolystoma xenopodis</name>
    <dbReference type="NCBI Taxonomy" id="117903"/>
    <lineage>
        <taxon>Eukaryota</taxon>
        <taxon>Metazoa</taxon>
        <taxon>Spiralia</taxon>
        <taxon>Lophotrochozoa</taxon>
        <taxon>Platyhelminthes</taxon>
        <taxon>Monogenea</taxon>
        <taxon>Polyopisthocotylea</taxon>
        <taxon>Polystomatidea</taxon>
        <taxon>Polystomatidae</taxon>
        <taxon>Protopolystoma</taxon>
    </lineage>
</organism>
<protein>
    <submittedName>
        <fullName evidence="2">Uncharacterized protein</fullName>
    </submittedName>
</protein>
<evidence type="ECO:0000313" key="2">
    <source>
        <dbReference type="EMBL" id="VEL09065.1"/>
    </source>
</evidence>
<feature type="region of interest" description="Disordered" evidence="1">
    <location>
        <begin position="28"/>
        <end position="51"/>
    </location>
</feature>
<gene>
    <name evidence="2" type="ORF">PXEA_LOCUS2505</name>
</gene>
<dbReference type="AlphaFoldDB" id="A0A3S4ZWR7"/>
<comment type="caution">
    <text evidence="2">The sequence shown here is derived from an EMBL/GenBank/DDBJ whole genome shotgun (WGS) entry which is preliminary data.</text>
</comment>
<sequence>MPTGTGTDLVRRMTKIIDDADYDPGETFESVPSTLSDAGNLDNYYGRRLRN</sequence>
<name>A0A3S4ZWR7_9PLAT</name>
<dbReference type="EMBL" id="CAAALY010005379">
    <property type="protein sequence ID" value="VEL09065.1"/>
    <property type="molecule type" value="Genomic_DNA"/>
</dbReference>
<dbReference type="Proteomes" id="UP000784294">
    <property type="component" value="Unassembled WGS sequence"/>
</dbReference>
<evidence type="ECO:0000256" key="1">
    <source>
        <dbReference type="SAM" id="MobiDB-lite"/>
    </source>
</evidence>
<proteinExistence type="predicted"/>
<evidence type="ECO:0000313" key="3">
    <source>
        <dbReference type="Proteomes" id="UP000784294"/>
    </source>
</evidence>
<accession>A0A3S4ZWR7</accession>
<feature type="non-terminal residue" evidence="2">
    <location>
        <position position="1"/>
    </location>
</feature>